<gene>
    <name evidence="1" type="ORF">ECRASSUSDP1_LOCUS21911</name>
</gene>
<keyword evidence="2" id="KW-1185">Reference proteome</keyword>
<dbReference type="Pfam" id="PF03637">
    <property type="entry name" value="Mob1_phocein"/>
    <property type="match status" value="1"/>
</dbReference>
<accession>A0AAD1XXP3</accession>
<dbReference type="InterPro" id="IPR036703">
    <property type="entry name" value="MOB_kinase_act_sf"/>
</dbReference>
<dbReference type="Gene3D" id="1.20.140.30">
    <property type="entry name" value="MOB kinase activator"/>
    <property type="match status" value="1"/>
</dbReference>
<evidence type="ECO:0000313" key="2">
    <source>
        <dbReference type="Proteomes" id="UP001295684"/>
    </source>
</evidence>
<dbReference type="AlphaFoldDB" id="A0AAD1XXP3"/>
<dbReference type="SUPFAM" id="SSF101152">
    <property type="entry name" value="Mob1/phocein"/>
    <property type="match status" value="1"/>
</dbReference>
<evidence type="ECO:0000313" key="1">
    <source>
        <dbReference type="EMBL" id="CAI2380476.1"/>
    </source>
</evidence>
<proteinExistence type="predicted"/>
<reference evidence="1" key="1">
    <citation type="submission" date="2023-07" db="EMBL/GenBank/DDBJ databases">
        <authorList>
            <consortium name="AG Swart"/>
            <person name="Singh M."/>
            <person name="Singh A."/>
            <person name="Seah K."/>
            <person name="Emmerich C."/>
        </authorList>
    </citation>
    <scope>NUCLEOTIDE SEQUENCE</scope>
    <source>
        <strain evidence="1">DP1</strain>
    </source>
</reference>
<sequence length="202" mass="23824">MEVRRNRPGTKSADLWNWGVGDLSDRNEPFAVREFLQEKIRNDPNDIEGICQPPPGIDENIWQYEHIRQFLLELDLLVVQLQGSCNSQTCPKMKATEDWLYLCASHDFPQECSAMDYMIHNLEYSTRLIHSSKTSGPGSSTKHLLSIVRRIYRFFTHCYFHHREIFIEFEGCMHLCARFTHFVTLFKMMSQELFIIPEEVIF</sequence>
<dbReference type="Proteomes" id="UP001295684">
    <property type="component" value="Unassembled WGS sequence"/>
</dbReference>
<dbReference type="EMBL" id="CAMPGE010022439">
    <property type="protein sequence ID" value="CAI2380476.1"/>
    <property type="molecule type" value="Genomic_DNA"/>
</dbReference>
<dbReference type="PANTHER" id="PTHR22599">
    <property type="entry name" value="MPS ONE BINDER KINASE ACTIVATOR-LIKE MOB"/>
    <property type="match status" value="1"/>
</dbReference>
<dbReference type="SMART" id="SM01388">
    <property type="entry name" value="Mob1_phocein"/>
    <property type="match status" value="1"/>
</dbReference>
<dbReference type="InterPro" id="IPR005301">
    <property type="entry name" value="MOB_kinase_act_fam"/>
</dbReference>
<name>A0AAD1XXP3_EUPCR</name>
<comment type="caution">
    <text evidence="1">The sequence shown here is derived from an EMBL/GenBank/DDBJ whole genome shotgun (WGS) entry which is preliminary data.</text>
</comment>
<organism evidence="1 2">
    <name type="scientific">Euplotes crassus</name>
    <dbReference type="NCBI Taxonomy" id="5936"/>
    <lineage>
        <taxon>Eukaryota</taxon>
        <taxon>Sar</taxon>
        <taxon>Alveolata</taxon>
        <taxon>Ciliophora</taxon>
        <taxon>Intramacronucleata</taxon>
        <taxon>Spirotrichea</taxon>
        <taxon>Hypotrichia</taxon>
        <taxon>Euplotida</taxon>
        <taxon>Euplotidae</taxon>
        <taxon>Moneuplotes</taxon>
    </lineage>
</organism>
<protein>
    <submittedName>
        <fullName evidence="1">Uncharacterized protein</fullName>
    </submittedName>
</protein>